<organism evidence="3 4">
    <name type="scientific">Haloplanus rubicundus</name>
    <dbReference type="NCBI Taxonomy" id="1547898"/>
    <lineage>
        <taxon>Archaea</taxon>
        <taxon>Methanobacteriati</taxon>
        <taxon>Methanobacteriota</taxon>
        <taxon>Stenosarchaea group</taxon>
        <taxon>Halobacteria</taxon>
        <taxon>Halobacteriales</taxon>
        <taxon>Haloferacaceae</taxon>
        <taxon>Haloplanus</taxon>
    </lineage>
</organism>
<evidence type="ECO:0000256" key="1">
    <source>
        <dbReference type="SAM" id="Phobius"/>
    </source>
</evidence>
<proteinExistence type="predicted"/>
<dbReference type="EMBL" id="CP031150">
    <property type="protein sequence ID" value="AXG07760.1"/>
    <property type="molecule type" value="Genomic_DNA"/>
</dbReference>
<name>A0A345EG55_9EURY</name>
<evidence type="ECO:0000313" key="2">
    <source>
        <dbReference type="EMBL" id="AXG07760.1"/>
    </source>
</evidence>
<keyword evidence="5" id="KW-1185">Reference proteome</keyword>
<feature type="transmembrane region" description="Helical" evidence="1">
    <location>
        <begin position="21"/>
        <end position="40"/>
    </location>
</feature>
<accession>A0A345EG55</accession>
<gene>
    <name evidence="3" type="ORF">DU484_15710</name>
    <name evidence="2" type="ORF">DU500_15730</name>
</gene>
<feature type="transmembrane region" description="Helical" evidence="1">
    <location>
        <begin position="71"/>
        <end position="91"/>
    </location>
</feature>
<feature type="transmembrane region" description="Helical" evidence="1">
    <location>
        <begin position="46"/>
        <end position="64"/>
    </location>
</feature>
<keyword evidence="1" id="KW-0472">Membrane</keyword>
<keyword evidence="1" id="KW-1133">Transmembrane helix</keyword>
<dbReference type="KEGG" id="haq:DU484_15710"/>
<evidence type="ECO:0000313" key="3">
    <source>
        <dbReference type="EMBL" id="AXG11177.1"/>
    </source>
</evidence>
<sequence length="224" mass="23822">MPTAESGTGLRRLVERRRLNAILGWSFVVVLCLIGAGAALDGRPLWAGFTLTLVALAVVPAVAFRKPDAMLPWEVLALASIPSLGRLLVAGQTVGGVTLTGRITTYVAVAAAALILAVELDVFTPVRMSDTFAVVFVAIATVATAGLWAEVRWLSDILFGTGFLLDGRPEHVVEEALMWDFVAATVAGVVAGVLFELYFRRYADTTPRYPVDPGGKRRGQGGEP</sequence>
<reference evidence="3 4" key="1">
    <citation type="submission" date="2018-07" db="EMBL/GenBank/DDBJ databases">
        <title>Genome sequences of Haloplanus sp. CBA1112.</title>
        <authorList>
            <person name="Kim Y.B."/>
            <person name="Roh S.W."/>
        </authorList>
    </citation>
    <scope>NUCLEOTIDE SEQUENCE [LARGE SCALE GENOMIC DNA]</scope>
    <source>
        <strain evidence="3 4">CBA1112</strain>
    </source>
</reference>
<feature type="transmembrane region" description="Helical" evidence="1">
    <location>
        <begin position="176"/>
        <end position="199"/>
    </location>
</feature>
<dbReference type="Proteomes" id="UP000252985">
    <property type="component" value="Chromosome"/>
</dbReference>
<dbReference type="AlphaFoldDB" id="A0A345EG55"/>
<evidence type="ECO:0008006" key="6">
    <source>
        <dbReference type="Google" id="ProtNLM"/>
    </source>
</evidence>
<accession>A0A345E6D8</accession>
<dbReference type="EMBL" id="CP031148">
    <property type="protein sequence ID" value="AXG11177.1"/>
    <property type="molecule type" value="Genomic_DNA"/>
</dbReference>
<evidence type="ECO:0000313" key="5">
    <source>
        <dbReference type="Proteomes" id="UP000253273"/>
    </source>
</evidence>
<evidence type="ECO:0000313" key="4">
    <source>
        <dbReference type="Proteomes" id="UP000252985"/>
    </source>
</evidence>
<protein>
    <recommendedName>
        <fullName evidence="6">DUF2238 domain-containing protein</fullName>
    </recommendedName>
</protein>
<dbReference type="Proteomes" id="UP000253273">
    <property type="component" value="Chromosome"/>
</dbReference>
<feature type="transmembrane region" description="Helical" evidence="1">
    <location>
        <begin position="103"/>
        <end position="120"/>
    </location>
</feature>
<dbReference type="GeneID" id="37288454"/>
<dbReference type="KEGG" id="haj:DU500_15730"/>
<reference evidence="2 5" key="2">
    <citation type="submission" date="2018-07" db="EMBL/GenBank/DDBJ databases">
        <title>Genome sequences of Haloplanus sp. CBA1113.</title>
        <authorList>
            <person name="Kim Y.B."/>
            <person name="Roh S.W."/>
        </authorList>
    </citation>
    <scope>NUCLEOTIDE SEQUENCE [LARGE SCALE GENOMIC DNA]</scope>
    <source>
        <strain evidence="2 5">CBA1113</strain>
    </source>
</reference>
<dbReference type="RefSeq" id="WP_114586881.1">
    <property type="nucleotide sequence ID" value="NZ_CP031148.1"/>
</dbReference>
<dbReference type="OrthoDB" id="342532at2157"/>
<keyword evidence="1" id="KW-0812">Transmembrane</keyword>
<feature type="transmembrane region" description="Helical" evidence="1">
    <location>
        <begin position="132"/>
        <end position="149"/>
    </location>
</feature>